<dbReference type="OrthoDB" id="304912at2"/>
<dbReference type="PANTHER" id="PTHR35340">
    <property type="entry name" value="PQQ ENZYME REPEAT PROTEIN-RELATED"/>
    <property type="match status" value="1"/>
</dbReference>
<reference evidence="1 2" key="1">
    <citation type="submission" date="2019-01" db="EMBL/GenBank/DDBJ databases">
        <title>Lacibacter sp. strain TTM-7.</title>
        <authorList>
            <person name="Chen W.-M."/>
        </authorList>
    </citation>
    <scope>NUCLEOTIDE SEQUENCE [LARGE SCALE GENOMIC DNA]</scope>
    <source>
        <strain evidence="1 2">TTM-7</strain>
    </source>
</reference>
<dbReference type="InterPro" id="IPR053143">
    <property type="entry name" value="Arylsulfate_ST"/>
</dbReference>
<evidence type="ECO:0000313" key="1">
    <source>
        <dbReference type="EMBL" id="RXK60765.1"/>
    </source>
</evidence>
<protein>
    <recommendedName>
        <fullName evidence="3">Arylsulfotransferase (ASST)</fullName>
    </recommendedName>
</protein>
<dbReference type="RefSeq" id="WP_129130726.1">
    <property type="nucleotide sequence ID" value="NZ_SDHW01000002.1"/>
</dbReference>
<dbReference type="PROSITE" id="PS51257">
    <property type="entry name" value="PROKAR_LIPOPROTEIN"/>
    <property type="match status" value="1"/>
</dbReference>
<dbReference type="PANTHER" id="PTHR35340:SF5">
    <property type="entry name" value="ASST-DOMAIN-CONTAINING PROTEIN"/>
    <property type="match status" value="1"/>
</dbReference>
<dbReference type="Pfam" id="PF05935">
    <property type="entry name" value="Arylsulfotrans"/>
    <property type="match status" value="1"/>
</dbReference>
<organism evidence="1 2">
    <name type="scientific">Lacibacter luteus</name>
    <dbReference type="NCBI Taxonomy" id="2508719"/>
    <lineage>
        <taxon>Bacteria</taxon>
        <taxon>Pseudomonadati</taxon>
        <taxon>Bacteroidota</taxon>
        <taxon>Chitinophagia</taxon>
        <taxon>Chitinophagales</taxon>
        <taxon>Chitinophagaceae</taxon>
        <taxon>Lacibacter</taxon>
    </lineage>
</organism>
<dbReference type="Proteomes" id="UP000290204">
    <property type="component" value="Unassembled WGS sequence"/>
</dbReference>
<proteinExistence type="predicted"/>
<evidence type="ECO:0000313" key="2">
    <source>
        <dbReference type="Proteomes" id="UP000290204"/>
    </source>
</evidence>
<accession>A0A4V1M7P2</accession>
<sequence>MIKPLLAASLFIVIVSCKKDSVKTYVNNPIEGEILVAPYSANAESGKLLILDELGNTIKEKTTPGVAMNFQKWTINGNVRYTYLVEDGDGYHIPGYSAYIPGYQVIADENLNELKRVYLLSHNTIDATAQPLLDAHDFILLDDEHYIVMSYYEKKVTNIPADLNPSADVRLIAPVIQEIKNDQVIFQWDGTEHPELYYESVEGNSYSNTTAVQDYLHINSMFVDPNDDNLICSFRNANLVLKINRTDGSIVWKLGGKNSSFTLSNDQVFLRQHNVTLLTDGTLLMFDNGAAGERTSTRIVEMRLNEAAKTVSSFSAFTVPLDYSQYMGSVQKINDSYFIGGGTGKYILEINPLSGVKSFEMKLDLPSYRSFKY</sequence>
<keyword evidence="2" id="KW-1185">Reference proteome</keyword>
<dbReference type="AlphaFoldDB" id="A0A4V1M7P2"/>
<dbReference type="InterPro" id="IPR010262">
    <property type="entry name" value="Arylsulfotransferase_bact"/>
</dbReference>
<dbReference type="EMBL" id="SDHW01000002">
    <property type="protein sequence ID" value="RXK60765.1"/>
    <property type="molecule type" value="Genomic_DNA"/>
</dbReference>
<gene>
    <name evidence="1" type="ORF">ESA94_09890</name>
</gene>
<name>A0A4V1M7P2_9BACT</name>
<comment type="caution">
    <text evidence="1">The sequence shown here is derived from an EMBL/GenBank/DDBJ whole genome shotgun (WGS) entry which is preliminary data.</text>
</comment>
<evidence type="ECO:0008006" key="3">
    <source>
        <dbReference type="Google" id="ProtNLM"/>
    </source>
</evidence>
<dbReference type="GO" id="GO:0004062">
    <property type="term" value="F:aryl sulfotransferase activity"/>
    <property type="evidence" value="ECO:0007669"/>
    <property type="project" value="InterPro"/>
</dbReference>